<evidence type="ECO:0000313" key="1">
    <source>
        <dbReference type="EMBL" id="MBB4273958.1"/>
    </source>
</evidence>
<protein>
    <submittedName>
        <fullName evidence="1">Uncharacterized protein</fullName>
    </submittedName>
</protein>
<organism evidence="1 2">
    <name type="scientific">Rhizobium mongolense</name>
    <dbReference type="NCBI Taxonomy" id="57676"/>
    <lineage>
        <taxon>Bacteria</taxon>
        <taxon>Pseudomonadati</taxon>
        <taxon>Pseudomonadota</taxon>
        <taxon>Alphaproteobacteria</taxon>
        <taxon>Hyphomicrobiales</taxon>
        <taxon>Rhizobiaceae</taxon>
        <taxon>Rhizobium/Agrobacterium group</taxon>
        <taxon>Rhizobium</taxon>
    </lineage>
</organism>
<accession>A0A7W6RK48</accession>
<dbReference type="AlphaFoldDB" id="A0A7W6RK48"/>
<gene>
    <name evidence="1" type="ORF">GGE12_001713</name>
</gene>
<dbReference type="Proteomes" id="UP000533641">
    <property type="component" value="Unassembled WGS sequence"/>
</dbReference>
<name>A0A7W6RK48_9HYPH</name>
<sequence length="93" mass="10454">MHLIWNDTKAQIPSFIAQTIENPDRSQRQIAPWLVAQVWIFVALRPSKARSIHMPEYTQACPRGRPLRDCDFAGHDRIVGEGLASGFDGIGII</sequence>
<dbReference type="EMBL" id="JACIGM010000003">
    <property type="protein sequence ID" value="MBB4273958.1"/>
    <property type="molecule type" value="Genomic_DNA"/>
</dbReference>
<comment type="caution">
    <text evidence="1">The sequence shown here is derived from an EMBL/GenBank/DDBJ whole genome shotgun (WGS) entry which is preliminary data.</text>
</comment>
<reference evidence="1 2" key="1">
    <citation type="submission" date="2020-08" db="EMBL/GenBank/DDBJ databases">
        <title>Genomic Encyclopedia of Type Strains, Phase IV (KMG-V): Genome sequencing to study the core and pangenomes of soil and plant-associated prokaryotes.</title>
        <authorList>
            <person name="Whitman W."/>
        </authorList>
    </citation>
    <scope>NUCLEOTIDE SEQUENCE [LARGE SCALE GENOMIC DNA]</scope>
    <source>
        <strain evidence="1 2">SEMIA 402</strain>
    </source>
</reference>
<proteinExistence type="predicted"/>
<evidence type="ECO:0000313" key="2">
    <source>
        <dbReference type="Proteomes" id="UP000533641"/>
    </source>
</evidence>